<evidence type="ECO:0000256" key="1">
    <source>
        <dbReference type="SAM" id="MobiDB-lite"/>
    </source>
</evidence>
<feature type="signal peptide" evidence="2">
    <location>
        <begin position="1"/>
        <end position="24"/>
    </location>
</feature>
<feature type="chain" id="PRO_5014639294" description="Lipoprotein LprG" evidence="2">
    <location>
        <begin position="25"/>
        <end position="286"/>
    </location>
</feature>
<dbReference type="Proteomes" id="UP000233786">
    <property type="component" value="Unassembled WGS sequence"/>
</dbReference>
<dbReference type="EMBL" id="PJNB01000001">
    <property type="protein sequence ID" value="PKW19938.1"/>
    <property type="molecule type" value="Genomic_DNA"/>
</dbReference>
<evidence type="ECO:0000313" key="4">
    <source>
        <dbReference type="Proteomes" id="UP000233786"/>
    </source>
</evidence>
<dbReference type="OrthoDB" id="3427828at2"/>
<keyword evidence="2" id="KW-0732">Signal</keyword>
<protein>
    <recommendedName>
        <fullName evidence="5">Lipoprotein LprG</fullName>
    </recommendedName>
</protein>
<dbReference type="SUPFAM" id="SSF89392">
    <property type="entry name" value="Prokaryotic lipoproteins and lipoprotein localization factors"/>
    <property type="match status" value="1"/>
</dbReference>
<dbReference type="InterPro" id="IPR029046">
    <property type="entry name" value="LolA/LolB/LppX"/>
</dbReference>
<dbReference type="AlphaFoldDB" id="A0A2N3YAK6"/>
<dbReference type="PROSITE" id="PS51318">
    <property type="entry name" value="TAT"/>
    <property type="match status" value="1"/>
</dbReference>
<gene>
    <name evidence="3" type="ORF">A8926_8142</name>
</gene>
<dbReference type="InterPro" id="IPR006311">
    <property type="entry name" value="TAT_signal"/>
</dbReference>
<proteinExistence type="predicted"/>
<feature type="region of interest" description="Disordered" evidence="1">
    <location>
        <begin position="260"/>
        <end position="286"/>
    </location>
</feature>
<organism evidence="3 4">
    <name type="scientific">Saccharopolyspora spinosa</name>
    <dbReference type="NCBI Taxonomy" id="60894"/>
    <lineage>
        <taxon>Bacteria</taxon>
        <taxon>Bacillati</taxon>
        <taxon>Actinomycetota</taxon>
        <taxon>Actinomycetes</taxon>
        <taxon>Pseudonocardiales</taxon>
        <taxon>Pseudonocardiaceae</taxon>
        <taxon>Saccharopolyspora</taxon>
    </lineage>
</organism>
<dbReference type="PROSITE" id="PS51257">
    <property type="entry name" value="PROKAR_LIPOPROTEIN"/>
    <property type="match status" value="1"/>
</dbReference>
<evidence type="ECO:0000256" key="2">
    <source>
        <dbReference type="SAM" id="SignalP"/>
    </source>
</evidence>
<evidence type="ECO:0000313" key="3">
    <source>
        <dbReference type="EMBL" id="PKW19938.1"/>
    </source>
</evidence>
<reference evidence="3" key="1">
    <citation type="submission" date="2017-12" db="EMBL/GenBank/DDBJ databases">
        <title>Sequencing the genomes of 1000 Actinobacteria strains.</title>
        <authorList>
            <person name="Klenk H.-P."/>
        </authorList>
    </citation>
    <scope>NUCLEOTIDE SEQUENCE [LARGE SCALE GENOMIC DNA]</scope>
    <source>
        <strain evidence="3">DSM 44228</strain>
    </source>
</reference>
<evidence type="ECO:0008006" key="5">
    <source>
        <dbReference type="Google" id="ProtNLM"/>
    </source>
</evidence>
<sequence length="286" mass="30225">MPRASRTAVLSAGLALIAALSACGTEPLPQARALMATQPDPRPAASTMLSQVIGKINERGSVRSSVRGSLGMVGELAAEGTVHYRGPLADLAFSGQTRAPGNKPQQIELSIVDGVGYLQTPLTRPAPDKPWLKITPGGADFGAKLLSPALHQLHEAVDPRATFSGVETATRIQQSAPDTVDGKPATRYELRVITSQAADVSADPQQRAQFRQAAQDGEPELGYQLWLDESGLPARFAASQEVAQAGKVSLTSTYRDWGAPTEIPVPPAGQVGVFEDLPRQAQQPPR</sequence>
<keyword evidence="4" id="KW-1185">Reference proteome</keyword>
<accession>A0A2N3YAK6</accession>
<dbReference type="STRING" id="994479.GCA_000194155_00005"/>
<name>A0A2N3YAK6_SACSN</name>
<dbReference type="Gene3D" id="2.50.20.20">
    <property type="match status" value="1"/>
</dbReference>
<dbReference type="RefSeq" id="WP_010304746.1">
    <property type="nucleotide sequence ID" value="NZ_CP061007.1"/>
</dbReference>
<comment type="caution">
    <text evidence="3">The sequence shown here is derived from an EMBL/GenBank/DDBJ whole genome shotgun (WGS) entry which is preliminary data.</text>
</comment>